<evidence type="ECO:0000313" key="7">
    <source>
        <dbReference type="EMBL" id="RKH00832.1"/>
    </source>
</evidence>
<dbReference type="EMBL" id="RAWE01000085">
    <property type="protein sequence ID" value="RKH00832.1"/>
    <property type="molecule type" value="Genomic_DNA"/>
</dbReference>
<evidence type="ECO:0000313" key="8">
    <source>
        <dbReference type="Proteomes" id="UP000268313"/>
    </source>
</evidence>
<dbReference type="Gene3D" id="1.10.40.30">
    <property type="entry name" value="Fumarase/aspartase (C-terminal domain)"/>
    <property type="match status" value="1"/>
</dbReference>
<sequence length="455" mass="49228">MPGRCRVAETLWGKGQPLDAAIHAFTVGDDPVVDLSLVPHDALGSAAHARMLAHVGLLTPEAATSLVAALHALHDEARAGRFTIRPEQEDGHTALEAALVERTGEAGKRIHLARSRNDQVLLALRLFMREELLALGARTAELAGTFLDFAQANADLPLPGYTHLRRAMPSTFGLWGMAFAEGLLEELEALKGVWGRLDRCPLGAAAGFGVPLPIDREYVARLLGFSRVQRSPIDAQDSRGRHEAALLTWACSVAGTLEKWLWDVQLYSMDEFGFLALPDAFTTGSSIMPQKKNPDVVELARGRCRELRGLAHQVEAVAGGLPSSYHRDFQLLKRPTLQALTSAKALLEVLARLVPALKVNAEKARAACDDTLYAAHHAYALVAKGQPFRDAYREVGRQLSDGSFQPDRGALTATHLGGAGNLGLATAREELADARDWLTRTHAQATQAASRVWAP</sequence>
<dbReference type="PRINTS" id="PR00149">
    <property type="entry name" value="FUMRATELYASE"/>
</dbReference>
<dbReference type="NCBIfam" id="TIGR00838">
    <property type="entry name" value="argH"/>
    <property type="match status" value="1"/>
</dbReference>
<comment type="subcellular location">
    <subcellularLocation>
        <location evidence="5">Cytoplasm</location>
    </subcellularLocation>
</comment>
<dbReference type="InterPro" id="IPR022761">
    <property type="entry name" value="Fumarate_lyase_N"/>
</dbReference>
<keyword evidence="4 5" id="KW-0055">Arginine biosynthesis</keyword>
<dbReference type="GO" id="GO:0042450">
    <property type="term" value="P:L-arginine biosynthetic process via ornithine"/>
    <property type="evidence" value="ECO:0007669"/>
    <property type="project" value="UniProtKB-UniRule"/>
</dbReference>
<accession>A0A3A8KEF9</accession>
<dbReference type="UniPathway" id="UPA00068">
    <property type="reaction ID" value="UER00114"/>
</dbReference>
<keyword evidence="5" id="KW-0963">Cytoplasm</keyword>
<proteinExistence type="inferred from homology"/>
<dbReference type="PROSITE" id="PS00163">
    <property type="entry name" value="FUMARATE_LYASES"/>
    <property type="match status" value="1"/>
</dbReference>
<comment type="catalytic activity">
    <reaction evidence="1 5">
        <text>2-(N(omega)-L-arginino)succinate = fumarate + L-arginine</text>
        <dbReference type="Rhea" id="RHEA:24020"/>
        <dbReference type="ChEBI" id="CHEBI:29806"/>
        <dbReference type="ChEBI" id="CHEBI:32682"/>
        <dbReference type="ChEBI" id="CHEBI:57472"/>
        <dbReference type="EC" id="4.3.2.1"/>
    </reaction>
</comment>
<dbReference type="Proteomes" id="UP000268313">
    <property type="component" value="Unassembled WGS sequence"/>
</dbReference>
<evidence type="ECO:0000256" key="1">
    <source>
        <dbReference type="ARBA" id="ARBA00000985"/>
    </source>
</evidence>
<dbReference type="CDD" id="cd01359">
    <property type="entry name" value="Argininosuccinate_lyase"/>
    <property type="match status" value="1"/>
</dbReference>
<feature type="domain" description="Fumarate lyase N-terminal" evidence="6">
    <location>
        <begin position="41"/>
        <end position="309"/>
    </location>
</feature>
<evidence type="ECO:0000256" key="4">
    <source>
        <dbReference type="ARBA" id="ARBA00022571"/>
    </source>
</evidence>
<name>A0A3A8KEF9_9BACT</name>
<dbReference type="GO" id="GO:0004056">
    <property type="term" value="F:argininosuccinate lyase activity"/>
    <property type="evidence" value="ECO:0007669"/>
    <property type="project" value="UniProtKB-UniRule"/>
</dbReference>
<dbReference type="InterPro" id="IPR008948">
    <property type="entry name" value="L-Aspartase-like"/>
</dbReference>
<dbReference type="AlphaFoldDB" id="A0A3A8KEF9"/>
<organism evidence="7 8">
    <name type="scientific">Corallococcus carmarthensis</name>
    <dbReference type="NCBI Taxonomy" id="2316728"/>
    <lineage>
        <taxon>Bacteria</taxon>
        <taxon>Pseudomonadati</taxon>
        <taxon>Myxococcota</taxon>
        <taxon>Myxococcia</taxon>
        <taxon>Myxococcales</taxon>
        <taxon>Cystobacterineae</taxon>
        <taxon>Myxococcaceae</taxon>
        <taxon>Corallococcus</taxon>
    </lineage>
</organism>
<dbReference type="PANTHER" id="PTHR43814">
    <property type="entry name" value="ARGININOSUCCINATE LYASE"/>
    <property type="match status" value="1"/>
</dbReference>
<dbReference type="InterPro" id="IPR009049">
    <property type="entry name" value="Argininosuccinate_lyase"/>
</dbReference>
<evidence type="ECO:0000256" key="5">
    <source>
        <dbReference type="HAMAP-Rule" id="MF_00006"/>
    </source>
</evidence>
<gene>
    <name evidence="5 7" type="primary">argH</name>
    <name evidence="7" type="ORF">D7X32_22340</name>
</gene>
<dbReference type="InterPro" id="IPR000362">
    <property type="entry name" value="Fumarate_lyase_fam"/>
</dbReference>
<comment type="similarity">
    <text evidence="5">Belongs to the lyase 1 family. Argininosuccinate lyase subfamily.</text>
</comment>
<dbReference type="EC" id="4.3.2.1" evidence="3 5"/>
<keyword evidence="5 7" id="KW-0456">Lyase</keyword>
<dbReference type="HAMAP" id="MF_00006">
    <property type="entry name" value="Arg_succ_lyase"/>
    <property type="match status" value="1"/>
</dbReference>
<keyword evidence="8" id="KW-1185">Reference proteome</keyword>
<dbReference type="Gene3D" id="1.20.200.10">
    <property type="entry name" value="Fumarase/aspartase (Central domain)"/>
    <property type="match status" value="1"/>
</dbReference>
<dbReference type="Pfam" id="PF00206">
    <property type="entry name" value="Lyase_1"/>
    <property type="match status" value="1"/>
</dbReference>
<reference evidence="8" key="1">
    <citation type="submission" date="2018-09" db="EMBL/GenBank/DDBJ databases">
        <authorList>
            <person name="Livingstone P.G."/>
            <person name="Whitworth D.E."/>
        </authorList>
    </citation>
    <scope>NUCLEOTIDE SEQUENCE [LARGE SCALE GENOMIC DNA]</scope>
    <source>
        <strain evidence="8">CA043D</strain>
    </source>
</reference>
<keyword evidence="5" id="KW-0028">Amino-acid biosynthesis</keyword>
<evidence type="ECO:0000256" key="3">
    <source>
        <dbReference type="ARBA" id="ARBA00012338"/>
    </source>
</evidence>
<comment type="caution">
    <text evidence="7">The sequence shown here is derived from an EMBL/GenBank/DDBJ whole genome shotgun (WGS) entry which is preliminary data.</text>
</comment>
<dbReference type="PRINTS" id="PR00145">
    <property type="entry name" value="ARGSUCLYASE"/>
</dbReference>
<comment type="pathway">
    <text evidence="2 5">Amino-acid biosynthesis; L-arginine biosynthesis; L-arginine from L-ornithine and carbamoyl phosphate: step 3/3.</text>
</comment>
<dbReference type="OrthoDB" id="9769623at2"/>
<dbReference type="InterPro" id="IPR020557">
    <property type="entry name" value="Fumarate_lyase_CS"/>
</dbReference>
<evidence type="ECO:0000259" key="6">
    <source>
        <dbReference type="Pfam" id="PF00206"/>
    </source>
</evidence>
<dbReference type="GO" id="GO:0005829">
    <property type="term" value="C:cytosol"/>
    <property type="evidence" value="ECO:0007669"/>
    <property type="project" value="TreeGrafter"/>
</dbReference>
<protein>
    <recommendedName>
        <fullName evidence="3 5">Argininosuccinate lyase</fullName>
        <shortName evidence="5">ASAL</shortName>
        <ecNumber evidence="3 5">4.3.2.1</ecNumber>
    </recommendedName>
    <alternativeName>
        <fullName evidence="5">Arginosuccinase</fullName>
    </alternativeName>
</protein>
<evidence type="ECO:0000256" key="2">
    <source>
        <dbReference type="ARBA" id="ARBA00004941"/>
    </source>
</evidence>
<dbReference type="InterPro" id="IPR024083">
    <property type="entry name" value="Fumarase/histidase_N"/>
</dbReference>
<dbReference type="Gene3D" id="1.10.275.10">
    <property type="entry name" value="Fumarase/aspartase (N-terminal domain)"/>
    <property type="match status" value="1"/>
</dbReference>
<dbReference type="SUPFAM" id="SSF48557">
    <property type="entry name" value="L-aspartase-like"/>
    <property type="match status" value="1"/>
</dbReference>
<dbReference type="PANTHER" id="PTHR43814:SF1">
    <property type="entry name" value="ARGININOSUCCINATE LYASE"/>
    <property type="match status" value="1"/>
</dbReference>